<dbReference type="RefSeq" id="WP_208146224.1">
    <property type="nucleotide sequence ID" value="NZ_JAGETV010000001.1"/>
</dbReference>
<evidence type="ECO:0000256" key="4">
    <source>
        <dbReference type="ARBA" id="ARBA00022723"/>
    </source>
</evidence>
<evidence type="ECO:0000313" key="9">
    <source>
        <dbReference type="Proteomes" id="UP000664835"/>
    </source>
</evidence>
<keyword evidence="4" id="KW-0479">Metal-binding</keyword>
<dbReference type="Pfam" id="PF00348">
    <property type="entry name" value="polyprenyl_synt"/>
    <property type="match status" value="1"/>
</dbReference>
<dbReference type="PANTHER" id="PTHR43281:SF1">
    <property type="entry name" value="FARNESYL DIPHOSPHATE SYNTHASE"/>
    <property type="match status" value="1"/>
</dbReference>
<dbReference type="InterPro" id="IPR053378">
    <property type="entry name" value="Prenyl_diphosphate_synthase"/>
</dbReference>
<gene>
    <name evidence="8" type="ORF">J3998_00515</name>
</gene>
<evidence type="ECO:0000256" key="3">
    <source>
        <dbReference type="ARBA" id="ARBA00022679"/>
    </source>
</evidence>
<dbReference type="Gene3D" id="1.10.600.10">
    <property type="entry name" value="Farnesyl Diphosphate Synthase"/>
    <property type="match status" value="1"/>
</dbReference>
<keyword evidence="3 7" id="KW-0808">Transferase</keyword>
<comment type="caution">
    <text evidence="8">The sequence shown here is derived from an EMBL/GenBank/DDBJ whole genome shotgun (WGS) entry which is preliminary data.</text>
</comment>
<keyword evidence="6" id="KW-0414">Isoprene biosynthesis</keyword>
<dbReference type="InterPro" id="IPR000092">
    <property type="entry name" value="Polyprenyl_synt"/>
</dbReference>
<accession>A0ABS3Q1J5</accession>
<evidence type="ECO:0000256" key="5">
    <source>
        <dbReference type="ARBA" id="ARBA00022842"/>
    </source>
</evidence>
<dbReference type="SUPFAM" id="SSF48576">
    <property type="entry name" value="Terpenoid synthases"/>
    <property type="match status" value="1"/>
</dbReference>
<dbReference type="PROSITE" id="PS00444">
    <property type="entry name" value="POLYPRENYL_SYNTHASE_2"/>
    <property type="match status" value="1"/>
</dbReference>
<comment type="similarity">
    <text evidence="2 7">Belongs to the FPP/GGPP synthase family.</text>
</comment>
<dbReference type="CDD" id="cd00685">
    <property type="entry name" value="Trans_IPPS_HT"/>
    <property type="match status" value="1"/>
</dbReference>
<dbReference type="EMBL" id="JAGETV010000001">
    <property type="protein sequence ID" value="MBO1926043.1"/>
    <property type="molecule type" value="Genomic_DNA"/>
</dbReference>
<dbReference type="InterPro" id="IPR008949">
    <property type="entry name" value="Isoprenoid_synthase_dom_sf"/>
</dbReference>
<dbReference type="PROSITE" id="PS00723">
    <property type="entry name" value="POLYPRENYL_SYNTHASE_1"/>
    <property type="match status" value="1"/>
</dbReference>
<dbReference type="PANTHER" id="PTHR43281">
    <property type="entry name" value="FARNESYL DIPHOSPHATE SYNTHASE"/>
    <property type="match status" value="1"/>
</dbReference>
<dbReference type="InterPro" id="IPR033749">
    <property type="entry name" value="Polyprenyl_synt_CS"/>
</dbReference>
<evidence type="ECO:0000256" key="6">
    <source>
        <dbReference type="ARBA" id="ARBA00023229"/>
    </source>
</evidence>
<organism evidence="8 9">
    <name type="scientific">Thiomicrorhabdus marina</name>
    <dbReference type="NCBI Taxonomy" id="2818442"/>
    <lineage>
        <taxon>Bacteria</taxon>
        <taxon>Pseudomonadati</taxon>
        <taxon>Pseudomonadota</taxon>
        <taxon>Gammaproteobacteria</taxon>
        <taxon>Thiotrichales</taxon>
        <taxon>Piscirickettsiaceae</taxon>
        <taxon>Thiomicrorhabdus</taxon>
    </lineage>
</organism>
<dbReference type="Proteomes" id="UP000664835">
    <property type="component" value="Unassembled WGS sequence"/>
</dbReference>
<keyword evidence="9" id="KW-1185">Reference proteome</keyword>
<sequence length="293" mass="32613">MQKQLSQYQQRINQVLAIHLQNLKHLNCPARLHEALEYATLDQGKRLRPALVYACGGALQIPEEDLDAPAAAVELIHCYSLVHDDLPAMDDDDLRRGKATTHIKYDEATAILVGDAQQTMAFEILANVEEINADDKVEMIRLLSKAAGPYGMIGGQQIDIDSAGHLPERKQLENMHALKTGALIEASLLIGACQHPAYNEIKADLSQYARALGLAFQVQDDILDIESDTETLGKPQGSDEQADKSTYPKLLGLDEAKKYRDNLVIEAKKSLQKLPFESEFLWDLTDYIASRDY</sequence>
<evidence type="ECO:0000256" key="7">
    <source>
        <dbReference type="RuleBase" id="RU004466"/>
    </source>
</evidence>
<evidence type="ECO:0000256" key="2">
    <source>
        <dbReference type="ARBA" id="ARBA00006706"/>
    </source>
</evidence>
<comment type="cofactor">
    <cofactor evidence="1">
        <name>Mg(2+)</name>
        <dbReference type="ChEBI" id="CHEBI:18420"/>
    </cofactor>
</comment>
<keyword evidence="5" id="KW-0460">Magnesium</keyword>
<evidence type="ECO:0000256" key="1">
    <source>
        <dbReference type="ARBA" id="ARBA00001946"/>
    </source>
</evidence>
<dbReference type="SFLD" id="SFLDS00005">
    <property type="entry name" value="Isoprenoid_Synthase_Type_I"/>
    <property type="match status" value="1"/>
</dbReference>
<evidence type="ECO:0000313" key="8">
    <source>
        <dbReference type="EMBL" id="MBO1926043.1"/>
    </source>
</evidence>
<protein>
    <submittedName>
        <fullName evidence="8">Polyprenyl synthetase family protein</fullName>
    </submittedName>
</protein>
<dbReference type="NCBIfam" id="NF045485">
    <property type="entry name" value="FPPsyn"/>
    <property type="match status" value="1"/>
</dbReference>
<dbReference type="SFLD" id="SFLDG01017">
    <property type="entry name" value="Polyprenyl_Transferase_Like"/>
    <property type="match status" value="1"/>
</dbReference>
<name>A0ABS3Q1J5_9GAMM</name>
<proteinExistence type="inferred from homology"/>
<reference evidence="8 9" key="1">
    <citation type="submission" date="2021-03" db="EMBL/GenBank/DDBJ databases">
        <title>Thiomicrorhabdus sp.nov.,novel sulfur-oxidizing bacteria isolated from coastal sediment.</title>
        <authorList>
            <person name="Liu X."/>
        </authorList>
    </citation>
    <scope>NUCLEOTIDE SEQUENCE [LARGE SCALE GENOMIC DNA]</scope>
    <source>
        <strain evidence="8 9">6S2-11</strain>
    </source>
</reference>